<dbReference type="Proteomes" id="UP000494106">
    <property type="component" value="Unassembled WGS sequence"/>
</dbReference>
<evidence type="ECO:0000313" key="5">
    <source>
        <dbReference type="EMBL" id="CAB3252291.1"/>
    </source>
</evidence>
<comment type="caution">
    <text evidence="5">The sequence shown here is derived from an EMBL/GenBank/DDBJ whole genome shotgun (WGS) entry which is preliminary data.</text>
</comment>
<feature type="repeat" description="WD" evidence="3">
    <location>
        <begin position="239"/>
        <end position="270"/>
    </location>
</feature>
<proteinExistence type="predicted"/>
<evidence type="ECO:0000256" key="3">
    <source>
        <dbReference type="PROSITE-ProRule" id="PRU00221"/>
    </source>
</evidence>
<dbReference type="OrthoDB" id="10064100at2759"/>
<name>A0A8S1B352_ARCPL</name>
<evidence type="ECO:0000256" key="1">
    <source>
        <dbReference type="ARBA" id="ARBA00022574"/>
    </source>
</evidence>
<dbReference type="PROSITE" id="PS50294">
    <property type="entry name" value="WD_REPEATS_REGION"/>
    <property type="match status" value="5"/>
</dbReference>
<evidence type="ECO:0000259" key="4">
    <source>
        <dbReference type="SMART" id="SM00504"/>
    </source>
</evidence>
<organism evidence="5 6">
    <name type="scientific">Arctia plantaginis</name>
    <name type="common">Wood tiger moth</name>
    <name type="synonym">Phalaena plantaginis</name>
    <dbReference type="NCBI Taxonomy" id="874455"/>
    <lineage>
        <taxon>Eukaryota</taxon>
        <taxon>Metazoa</taxon>
        <taxon>Ecdysozoa</taxon>
        <taxon>Arthropoda</taxon>
        <taxon>Hexapoda</taxon>
        <taxon>Insecta</taxon>
        <taxon>Pterygota</taxon>
        <taxon>Neoptera</taxon>
        <taxon>Endopterygota</taxon>
        <taxon>Lepidoptera</taxon>
        <taxon>Glossata</taxon>
        <taxon>Ditrysia</taxon>
        <taxon>Noctuoidea</taxon>
        <taxon>Erebidae</taxon>
        <taxon>Arctiinae</taxon>
        <taxon>Arctia</taxon>
    </lineage>
</organism>
<keyword evidence="2" id="KW-0677">Repeat</keyword>
<gene>
    <name evidence="5" type="ORF">APLA_LOCUS13436</name>
</gene>
<dbReference type="Pfam" id="PF00400">
    <property type="entry name" value="WD40"/>
    <property type="match status" value="9"/>
</dbReference>
<dbReference type="SMART" id="SM00504">
    <property type="entry name" value="Ubox"/>
    <property type="match status" value="1"/>
</dbReference>
<dbReference type="CDD" id="cd00200">
    <property type="entry name" value="WD40"/>
    <property type="match status" value="1"/>
</dbReference>
<dbReference type="Gene3D" id="2.130.10.10">
    <property type="entry name" value="YVTN repeat-like/Quinoprotein amine dehydrogenase"/>
    <property type="match status" value="4"/>
</dbReference>
<keyword evidence="1 3" id="KW-0853">WD repeat</keyword>
<dbReference type="InterPro" id="IPR001680">
    <property type="entry name" value="WD40_rpt"/>
</dbReference>
<dbReference type="PANTHER" id="PTHR19848">
    <property type="entry name" value="WD40 REPEAT PROTEIN"/>
    <property type="match status" value="1"/>
</dbReference>
<dbReference type="Pfam" id="PF04564">
    <property type="entry name" value="U-box"/>
    <property type="match status" value="1"/>
</dbReference>
<reference evidence="5 6" key="1">
    <citation type="submission" date="2020-04" db="EMBL/GenBank/DDBJ databases">
        <authorList>
            <person name="Wallbank WR R."/>
            <person name="Pardo Diaz C."/>
            <person name="Kozak K."/>
            <person name="Martin S."/>
            <person name="Jiggins C."/>
            <person name="Moest M."/>
            <person name="Warren A I."/>
            <person name="Byers J.R.P. K."/>
            <person name="Montejo-Kovacevich G."/>
            <person name="Yen C E."/>
        </authorList>
    </citation>
    <scope>NUCLEOTIDE SEQUENCE [LARGE SCALE GENOMIC DNA]</scope>
</reference>
<feature type="repeat" description="WD" evidence="3">
    <location>
        <begin position="57"/>
        <end position="88"/>
    </location>
</feature>
<protein>
    <recommendedName>
        <fullName evidence="4">U-box domain-containing protein</fullName>
    </recommendedName>
</protein>
<dbReference type="InterPro" id="IPR036322">
    <property type="entry name" value="WD40_repeat_dom_sf"/>
</dbReference>
<feature type="repeat" description="WD" evidence="3">
    <location>
        <begin position="282"/>
        <end position="315"/>
    </location>
</feature>
<feature type="repeat" description="WD" evidence="3">
    <location>
        <begin position="417"/>
        <end position="458"/>
    </location>
</feature>
<dbReference type="GO" id="GO:0004842">
    <property type="term" value="F:ubiquitin-protein transferase activity"/>
    <property type="evidence" value="ECO:0007669"/>
    <property type="project" value="InterPro"/>
</dbReference>
<feature type="repeat" description="WD" evidence="3">
    <location>
        <begin position="13"/>
        <end position="42"/>
    </location>
</feature>
<dbReference type="GO" id="GO:0016567">
    <property type="term" value="P:protein ubiquitination"/>
    <property type="evidence" value="ECO:0007669"/>
    <property type="project" value="InterPro"/>
</dbReference>
<feature type="domain" description="U-box" evidence="4">
    <location>
        <begin position="906"/>
        <end position="970"/>
    </location>
</feature>
<dbReference type="InterPro" id="IPR013083">
    <property type="entry name" value="Znf_RING/FYVE/PHD"/>
</dbReference>
<dbReference type="PROSITE" id="PS50082">
    <property type="entry name" value="WD_REPEATS_2"/>
    <property type="match status" value="5"/>
</dbReference>
<keyword evidence="6" id="KW-1185">Reference proteome</keyword>
<dbReference type="InterPro" id="IPR015943">
    <property type="entry name" value="WD40/YVTN_repeat-like_dom_sf"/>
</dbReference>
<dbReference type="EMBL" id="CADEBC010000554">
    <property type="protein sequence ID" value="CAB3252291.1"/>
    <property type="molecule type" value="Genomic_DNA"/>
</dbReference>
<dbReference type="PROSITE" id="PS00678">
    <property type="entry name" value="WD_REPEATS_1"/>
    <property type="match status" value="1"/>
</dbReference>
<dbReference type="AlphaFoldDB" id="A0A8S1B352"/>
<sequence length="977" mass="104130">MGEIGEPTLLQTLRGHRGEVSCVDAAGALLVSGGGDRSLRLWRWVASRGWDEVTRVDSAHRYSITAARFAPGAVLLASAGVDGAIRVWCGRTLTPRRELAAPGAVAVRALCWAAHSRILAGHDDGTLCVWNTPRATLLARMQAHEGALYAVAAPARCALLLTACTDGVLKVFDLAEVCRSSADDGPSPVPLTWVDGAHDLGALCADATEEGGAAATGGHDAVVRVWRAGPCGLAPAGELTGHAAAVTALRWARGGALLSSASLDRTARLWVVGDEPMCLHVVHAHVRYLTCVTFAPDLSYMVTGSNDKSVRMWSLGSLTLEDELEPSCAALEHFALGDLEGIEPLDETLEEEHVAASEDEELVNGTRRLWRGSQAHAAPINCISTHDDMVATASSDGWVRLYRWCKETSELVEVHSLDGHQYPAMAADFGASGALLLSAGLDGRACLWDVESGVQLRVLSVGVDEAACGEAGGGGVRGARVSPHRPPRLLLATDDGIAPLWSLGCADPRPTYVYAGHTEAVLCCAWSRDGRVAATGAASGELRVLAHPPRACVLHHEPHAHDLDGEEKLQVNTMIASYYNAKQNMGLLATAMVIMQSKEGLKALLDLGSQACFRSEKAAQVLKLTRRCTNKIVTELQITFVSGVQSCDFAPSSGDFELPDDTHVLATAGSDSFIKLWLIETHEEDGEVLSATVSLVRQVEAHGGGAASVRWSRAMGVEGALFASAGADGWARVWRVTPQTMALRTVAAAQAAGAGGVLAVALLARSSPGPPLLVSGTLAGELAVWQLPLDELDDEDEDEGTSPALWGPAGVTRWIKENITRAPGSRATPEQESELIRKSHDANVTGSTLMNAPLDELLEDLGYGCADSVEDSEEEHGAIRARLQSELLWLRRELPSAAQERLAPHALLCPLSHRLLREPARAADGYTYERANILDWFIAADGAVSPVSARRLRNARALPNYALRDRLRQFMEDEGYQ</sequence>
<dbReference type="InterPro" id="IPR003613">
    <property type="entry name" value="Ubox_domain"/>
</dbReference>
<dbReference type="InterPro" id="IPR019775">
    <property type="entry name" value="WD40_repeat_CS"/>
</dbReference>
<dbReference type="PANTHER" id="PTHR19848:SF8">
    <property type="entry name" value="F-BOX AND WD REPEAT DOMAIN CONTAINING 7"/>
    <property type="match status" value="1"/>
</dbReference>
<dbReference type="Gene3D" id="3.30.40.10">
    <property type="entry name" value="Zinc/RING finger domain, C3HC4 (zinc finger)"/>
    <property type="match status" value="1"/>
</dbReference>
<dbReference type="SMART" id="SM00320">
    <property type="entry name" value="WD40"/>
    <property type="match status" value="12"/>
</dbReference>
<evidence type="ECO:0000313" key="6">
    <source>
        <dbReference type="Proteomes" id="UP000494106"/>
    </source>
</evidence>
<evidence type="ECO:0000256" key="2">
    <source>
        <dbReference type="ARBA" id="ARBA00022737"/>
    </source>
</evidence>
<dbReference type="SUPFAM" id="SSF57850">
    <property type="entry name" value="RING/U-box"/>
    <property type="match status" value="1"/>
</dbReference>
<accession>A0A8S1B352</accession>
<dbReference type="CDD" id="cd16655">
    <property type="entry name" value="RING-Ubox_WDSUB1-like"/>
    <property type="match status" value="1"/>
</dbReference>
<dbReference type="SUPFAM" id="SSF50978">
    <property type="entry name" value="WD40 repeat-like"/>
    <property type="match status" value="3"/>
</dbReference>